<comment type="caution">
    <text evidence="1">The sequence shown here is derived from an EMBL/GenBank/DDBJ whole genome shotgun (WGS) entry which is preliminary data.</text>
</comment>
<gene>
    <name evidence="1" type="ORF">CMUS01_04586</name>
</gene>
<reference evidence="1" key="1">
    <citation type="journal article" date="2020" name="Phytopathology">
        <title>Genome Sequence Resources of Colletotrichum truncatum, C. plurivorum, C. musicola, and C. sojae: Four Species Pathogenic to Soybean (Glycine max).</title>
        <authorList>
            <person name="Rogerio F."/>
            <person name="Boufleur T.R."/>
            <person name="Ciampi-Guillardi M."/>
            <person name="Sukno S.A."/>
            <person name="Thon M.R."/>
            <person name="Massola Junior N.S."/>
            <person name="Baroncelli R."/>
        </authorList>
    </citation>
    <scope>NUCLEOTIDE SEQUENCE</scope>
    <source>
        <strain evidence="1">LFN0074</strain>
    </source>
</reference>
<organism evidence="1 2">
    <name type="scientific">Colletotrichum musicola</name>
    <dbReference type="NCBI Taxonomy" id="2175873"/>
    <lineage>
        <taxon>Eukaryota</taxon>
        <taxon>Fungi</taxon>
        <taxon>Dikarya</taxon>
        <taxon>Ascomycota</taxon>
        <taxon>Pezizomycotina</taxon>
        <taxon>Sordariomycetes</taxon>
        <taxon>Hypocreomycetidae</taxon>
        <taxon>Glomerellales</taxon>
        <taxon>Glomerellaceae</taxon>
        <taxon>Colletotrichum</taxon>
        <taxon>Colletotrichum orchidearum species complex</taxon>
    </lineage>
</organism>
<dbReference type="Proteomes" id="UP000639643">
    <property type="component" value="Unassembled WGS sequence"/>
</dbReference>
<name>A0A8H6KX33_9PEZI</name>
<sequence>MLFKFPVEMQQEILKNYLPTDLVCLSLTCHYLRNLALPMIPKKPRLNSYDQTKKPILCDCGVVDAKVVLYKFWDGRVRHHFSPNLTFQCPKCREREKFPPGHRTCPRLSCMHYECITCPLSERLKQWMGKKWKYCDRCVKFTNKKKHHNGRYKCLHGGPRKRRAPNNYWTHKKGQSYGPRWWRKWGTSNIDRTGYLVANNEEVLTTAGPRNTRVV</sequence>
<keyword evidence="2" id="KW-1185">Reference proteome</keyword>
<dbReference type="AlphaFoldDB" id="A0A8H6KX33"/>
<dbReference type="EMBL" id="WIGM01000126">
    <property type="protein sequence ID" value="KAF6838511.1"/>
    <property type="molecule type" value="Genomic_DNA"/>
</dbReference>
<accession>A0A8H6KX33</accession>
<dbReference type="CDD" id="cd09917">
    <property type="entry name" value="F-box_SF"/>
    <property type="match status" value="1"/>
</dbReference>
<evidence type="ECO:0000313" key="1">
    <source>
        <dbReference type="EMBL" id="KAF6838511.1"/>
    </source>
</evidence>
<dbReference type="OrthoDB" id="3435011at2759"/>
<proteinExistence type="predicted"/>
<evidence type="ECO:0000313" key="2">
    <source>
        <dbReference type="Proteomes" id="UP000639643"/>
    </source>
</evidence>
<protein>
    <submittedName>
        <fullName evidence="1">F-box domain-containing protein</fullName>
    </submittedName>
</protein>